<evidence type="ECO:0000313" key="2">
    <source>
        <dbReference type="EMBL" id="CAF1518093.1"/>
    </source>
</evidence>
<proteinExistence type="predicted"/>
<evidence type="ECO:0000313" key="1">
    <source>
        <dbReference type="EMBL" id="CAF1446744.1"/>
    </source>
</evidence>
<evidence type="ECO:0000313" key="4">
    <source>
        <dbReference type="EMBL" id="CAF4135090.1"/>
    </source>
</evidence>
<dbReference type="EMBL" id="CAJNOO010006411">
    <property type="protein sequence ID" value="CAF1446744.1"/>
    <property type="molecule type" value="Genomic_DNA"/>
</dbReference>
<dbReference type="Proteomes" id="UP000663889">
    <property type="component" value="Unassembled WGS sequence"/>
</dbReference>
<name>A0A819T5N7_9BILA</name>
<gene>
    <name evidence="4" type="ORF">FNK824_LOCUS32929</name>
    <name evidence="3" type="ORF">OTI717_LOCUS32786</name>
    <name evidence="1" type="ORF">RFH988_LOCUS36577</name>
    <name evidence="2" type="ORF">SEV965_LOCUS36888</name>
</gene>
<dbReference type="Proteomes" id="UP000663823">
    <property type="component" value="Unassembled WGS sequence"/>
</dbReference>
<dbReference type="OrthoDB" id="49113at2759"/>
<sequence>MEGINASIKLPPIDLPSQQRTVEIMRKTPPWQSSSILTNDPIEREKSSITVTNVQMQTTIEDGINSITAAIERLIALQTRQTSRTEIVEGTQQSFTTIQAKPKPFPRKKTVLPTYLPPIKAIECPTFKLCLEFVLSLKWRNSFFATQHNRCYCSICYLSNQPDVLIAGRANYVVPRGWAAFGLSVDPTLADCHDIWRTWIVTYHGTSTLAAESILKQRQFLIPGDTLIDGTRLAVRPGHIPGMEYVYTSPSIRYASLDMYSVRYNFRASSGQQYQAKIVLQCRQKPGTFKIQRETIGQGTRRICKFISNEQIEYLTNYRSSVVPYRLLVSLRPMGVPLRPYTTHRLTKFVPLPPI</sequence>
<protein>
    <submittedName>
        <fullName evidence="3">Uncharacterized protein</fullName>
    </submittedName>
</protein>
<dbReference type="EMBL" id="CAJOBE010011631">
    <property type="protein sequence ID" value="CAF4135090.1"/>
    <property type="molecule type" value="Genomic_DNA"/>
</dbReference>
<evidence type="ECO:0000313" key="3">
    <source>
        <dbReference type="EMBL" id="CAF4073158.1"/>
    </source>
</evidence>
<organism evidence="3 5">
    <name type="scientific">Rotaria sordida</name>
    <dbReference type="NCBI Taxonomy" id="392033"/>
    <lineage>
        <taxon>Eukaryota</taxon>
        <taxon>Metazoa</taxon>
        <taxon>Spiralia</taxon>
        <taxon>Gnathifera</taxon>
        <taxon>Rotifera</taxon>
        <taxon>Eurotatoria</taxon>
        <taxon>Bdelloidea</taxon>
        <taxon>Philodinida</taxon>
        <taxon>Philodinidae</taxon>
        <taxon>Rotaria</taxon>
    </lineage>
</organism>
<evidence type="ECO:0000313" key="5">
    <source>
        <dbReference type="Proteomes" id="UP000663823"/>
    </source>
</evidence>
<dbReference type="EMBL" id="CAJOAX010010332">
    <property type="protein sequence ID" value="CAF4073158.1"/>
    <property type="molecule type" value="Genomic_DNA"/>
</dbReference>
<comment type="caution">
    <text evidence="3">The sequence shown here is derived from an EMBL/GenBank/DDBJ whole genome shotgun (WGS) entry which is preliminary data.</text>
</comment>
<reference evidence="3" key="1">
    <citation type="submission" date="2021-02" db="EMBL/GenBank/DDBJ databases">
        <authorList>
            <person name="Nowell W R."/>
        </authorList>
    </citation>
    <scope>NUCLEOTIDE SEQUENCE</scope>
</reference>
<dbReference type="EMBL" id="CAJNOU010007071">
    <property type="protein sequence ID" value="CAF1518093.1"/>
    <property type="molecule type" value="Genomic_DNA"/>
</dbReference>
<dbReference type="Proteomes" id="UP000663874">
    <property type="component" value="Unassembled WGS sequence"/>
</dbReference>
<dbReference type="AlphaFoldDB" id="A0A819T5N7"/>
<accession>A0A819T5N7</accession>
<dbReference type="Proteomes" id="UP000663882">
    <property type="component" value="Unassembled WGS sequence"/>
</dbReference>